<keyword evidence="6 9" id="KW-0067">ATP-binding</keyword>
<dbReference type="Gene3D" id="3.30.200.20">
    <property type="entry name" value="Phosphorylase Kinase, domain 1"/>
    <property type="match status" value="1"/>
</dbReference>
<evidence type="ECO:0000313" key="14">
    <source>
        <dbReference type="Proteomes" id="UP001470230"/>
    </source>
</evidence>
<evidence type="ECO:0000256" key="6">
    <source>
        <dbReference type="ARBA" id="ARBA00022840"/>
    </source>
</evidence>
<comment type="caution">
    <text evidence="13">The sequence shown here is derived from an EMBL/GenBank/DDBJ whole genome shotgun (WGS) entry which is preliminary data.</text>
</comment>
<gene>
    <name evidence="13" type="ORF">M9Y10_045485</name>
</gene>
<dbReference type="InterPro" id="IPR008271">
    <property type="entry name" value="Ser/Thr_kinase_AS"/>
</dbReference>
<evidence type="ECO:0000256" key="2">
    <source>
        <dbReference type="ARBA" id="ARBA00022527"/>
    </source>
</evidence>
<dbReference type="PROSITE" id="PS50011">
    <property type="entry name" value="PROTEIN_KINASE_DOM"/>
    <property type="match status" value="1"/>
</dbReference>
<evidence type="ECO:0000256" key="9">
    <source>
        <dbReference type="PROSITE-ProRule" id="PRU10141"/>
    </source>
</evidence>
<accession>A0ABR2JX69</accession>
<dbReference type="InterPro" id="IPR000719">
    <property type="entry name" value="Prot_kinase_dom"/>
</dbReference>
<dbReference type="Gene3D" id="1.10.510.10">
    <property type="entry name" value="Transferase(Phosphotransferase) domain 1"/>
    <property type="match status" value="1"/>
</dbReference>
<proteinExistence type="inferred from homology"/>
<evidence type="ECO:0000313" key="13">
    <source>
        <dbReference type="EMBL" id="KAK8882842.1"/>
    </source>
</evidence>
<feature type="compositionally biased region" description="Basic and acidic residues" evidence="11">
    <location>
        <begin position="400"/>
        <end position="412"/>
    </location>
</feature>
<dbReference type="InterPro" id="IPR051131">
    <property type="entry name" value="NEK_Ser/Thr_kinase_NIMA"/>
</dbReference>
<dbReference type="EMBL" id="JAPFFF010000009">
    <property type="protein sequence ID" value="KAK8882842.1"/>
    <property type="molecule type" value="Genomic_DNA"/>
</dbReference>
<feature type="compositionally biased region" description="Basic residues" evidence="11">
    <location>
        <begin position="462"/>
        <end position="475"/>
    </location>
</feature>
<keyword evidence="14" id="KW-1185">Reference proteome</keyword>
<keyword evidence="4 9" id="KW-0547">Nucleotide-binding</keyword>
<evidence type="ECO:0000256" key="4">
    <source>
        <dbReference type="ARBA" id="ARBA00022741"/>
    </source>
</evidence>
<evidence type="ECO:0000256" key="11">
    <source>
        <dbReference type="SAM" id="MobiDB-lite"/>
    </source>
</evidence>
<evidence type="ECO:0000256" key="8">
    <source>
        <dbReference type="ARBA" id="ARBA00048679"/>
    </source>
</evidence>
<evidence type="ECO:0000256" key="3">
    <source>
        <dbReference type="ARBA" id="ARBA00022679"/>
    </source>
</evidence>
<evidence type="ECO:0000256" key="10">
    <source>
        <dbReference type="RuleBase" id="RU000304"/>
    </source>
</evidence>
<reference evidence="13 14" key="1">
    <citation type="submission" date="2024-04" db="EMBL/GenBank/DDBJ databases">
        <title>Tritrichomonas musculus Genome.</title>
        <authorList>
            <person name="Alves-Ferreira E."/>
            <person name="Grigg M."/>
            <person name="Lorenzi H."/>
            <person name="Galac M."/>
        </authorList>
    </citation>
    <scope>NUCLEOTIDE SEQUENCE [LARGE SCALE GENOMIC DNA]</scope>
    <source>
        <strain evidence="13 14">EAF2021</strain>
    </source>
</reference>
<dbReference type="InterPro" id="IPR017441">
    <property type="entry name" value="Protein_kinase_ATP_BS"/>
</dbReference>
<evidence type="ECO:0000256" key="7">
    <source>
        <dbReference type="ARBA" id="ARBA00047899"/>
    </source>
</evidence>
<dbReference type="Pfam" id="PF00069">
    <property type="entry name" value="Pkinase"/>
    <property type="match status" value="1"/>
</dbReference>
<comment type="catalytic activity">
    <reaction evidence="8">
        <text>L-seryl-[protein] + ATP = O-phospho-L-seryl-[protein] + ADP + H(+)</text>
        <dbReference type="Rhea" id="RHEA:17989"/>
        <dbReference type="Rhea" id="RHEA-COMP:9863"/>
        <dbReference type="Rhea" id="RHEA-COMP:11604"/>
        <dbReference type="ChEBI" id="CHEBI:15378"/>
        <dbReference type="ChEBI" id="CHEBI:29999"/>
        <dbReference type="ChEBI" id="CHEBI:30616"/>
        <dbReference type="ChEBI" id="CHEBI:83421"/>
        <dbReference type="ChEBI" id="CHEBI:456216"/>
        <dbReference type="EC" id="2.7.11.1"/>
    </reaction>
</comment>
<comment type="catalytic activity">
    <reaction evidence="7">
        <text>L-threonyl-[protein] + ATP = O-phospho-L-threonyl-[protein] + ADP + H(+)</text>
        <dbReference type="Rhea" id="RHEA:46608"/>
        <dbReference type="Rhea" id="RHEA-COMP:11060"/>
        <dbReference type="Rhea" id="RHEA-COMP:11605"/>
        <dbReference type="ChEBI" id="CHEBI:15378"/>
        <dbReference type="ChEBI" id="CHEBI:30013"/>
        <dbReference type="ChEBI" id="CHEBI:30616"/>
        <dbReference type="ChEBI" id="CHEBI:61977"/>
        <dbReference type="ChEBI" id="CHEBI:456216"/>
        <dbReference type="EC" id="2.7.11.1"/>
    </reaction>
</comment>
<feature type="binding site" evidence="9">
    <location>
        <position position="39"/>
    </location>
    <ligand>
        <name>ATP</name>
        <dbReference type="ChEBI" id="CHEBI:30616"/>
    </ligand>
</feature>
<name>A0ABR2JX69_9EUKA</name>
<keyword evidence="2 10" id="KW-0723">Serine/threonine-protein kinase</keyword>
<protein>
    <recommendedName>
        <fullName evidence="1">non-specific serine/threonine protein kinase</fullName>
        <ecNumber evidence="1">2.7.11.1</ecNumber>
    </recommendedName>
</protein>
<sequence>MKPTSHLPGFTIIKQLGQGSYGTVYKVKRISDNQNYALKVVDLSQLNQHQREDSVNEIRIMASVISPFIVSFHEATIQDKRLFIVTEYCKLGDLSRAINRRKLKHRPFKEETIWRFLLQILEGLRVLHERGIVHRDLKSANILISSPDMFKIGDLGISTVLQQRKLAKTQIGTPMYLAPEIWKKKPYNSKCDIWSLGVLLYEMATFTYPYNGRNAKDLSVKVCNAKAPHIPTSYSKELSNVIQSMLVHNPLQRPSVETILKMPAVQKRLSLINPFLAAVQHSEANLLQTIKVPRNLKLINLPPSRYNNDVDEECLPLEKRIFLKGKYAEQTRVDLASTKELQMIADLDCWTPTRPGPAPRQLIDDEYLIDTHKQKPEIITVKTKDNIRKHPSSSASSRAKSAERARSVERAKASPSDKNQIEVKVHQFHFKPKPPSHQPQRPNPRQGRITPPSDRPDNRAPRGVRGRYRKPLIIW</sequence>
<dbReference type="SMART" id="SM00220">
    <property type="entry name" value="S_TKc"/>
    <property type="match status" value="1"/>
</dbReference>
<organism evidence="13 14">
    <name type="scientific">Tritrichomonas musculus</name>
    <dbReference type="NCBI Taxonomy" id="1915356"/>
    <lineage>
        <taxon>Eukaryota</taxon>
        <taxon>Metamonada</taxon>
        <taxon>Parabasalia</taxon>
        <taxon>Tritrichomonadida</taxon>
        <taxon>Tritrichomonadidae</taxon>
        <taxon>Tritrichomonas</taxon>
    </lineage>
</organism>
<dbReference type="PANTHER" id="PTHR44899:SF6">
    <property type="entry name" value="SERINE_THREONINE PROTEIN KINASE"/>
    <property type="match status" value="1"/>
</dbReference>
<comment type="similarity">
    <text evidence="10">Belongs to the protein kinase superfamily.</text>
</comment>
<evidence type="ECO:0000256" key="5">
    <source>
        <dbReference type="ARBA" id="ARBA00022777"/>
    </source>
</evidence>
<evidence type="ECO:0000256" key="1">
    <source>
        <dbReference type="ARBA" id="ARBA00012513"/>
    </source>
</evidence>
<dbReference type="PANTHER" id="PTHR44899">
    <property type="entry name" value="CAMK FAMILY PROTEIN KINASE"/>
    <property type="match status" value="1"/>
</dbReference>
<dbReference type="Proteomes" id="UP001470230">
    <property type="component" value="Unassembled WGS sequence"/>
</dbReference>
<feature type="domain" description="Protein kinase" evidence="12">
    <location>
        <begin position="10"/>
        <end position="276"/>
    </location>
</feature>
<dbReference type="SUPFAM" id="SSF56112">
    <property type="entry name" value="Protein kinase-like (PK-like)"/>
    <property type="match status" value="1"/>
</dbReference>
<dbReference type="EC" id="2.7.11.1" evidence="1"/>
<keyword evidence="3" id="KW-0808">Transferase</keyword>
<dbReference type="InterPro" id="IPR011009">
    <property type="entry name" value="Kinase-like_dom_sf"/>
</dbReference>
<evidence type="ECO:0000259" key="12">
    <source>
        <dbReference type="PROSITE" id="PS50011"/>
    </source>
</evidence>
<keyword evidence="5" id="KW-0418">Kinase</keyword>
<dbReference type="PROSITE" id="PS00107">
    <property type="entry name" value="PROTEIN_KINASE_ATP"/>
    <property type="match status" value="1"/>
</dbReference>
<dbReference type="PROSITE" id="PS00108">
    <property type="entry name" value="PROTEIN_KINASE_ST"/>
    <property type="match status" value="1"/>
</dbReference>
<feature type="region of interest" description="Disordered" evidence="11">
    <location>
        <begin position="383"/>
        <end position="475"/>
    </location>
</feature>